<evidence type="ECO:0000313" key="3">
    <source>
        <dbReference type="EMBL" id="OLR91830.1"/>
    </source>
</evidence>
<dbReference type="InterPro" id="IPR007400">
    <property type="entry name" value="PrpF-like"/>
</dbReference>
<keyword evidence="4" id="KW-1185">Reference proteome</keyword>
<reference evidence="3 4" key="1">
    <citation type="submission" date="2016-10" db="EMBL/GenBank/DDBJ databases">
        <title>The Draft Genome Sequence of Actinokineospora bangkokensis 44EHWT reveals the biosynthetic pathway of antifungal compounds Thailandins with unusual extender unit butylmalonyl-CoA.</title>
        <authorList>
            <person name="Greule A."/>
            <person name="Intra B."/>
            <person name="Flemming S."/>
            <person name="Rommel M.G."/>
            <person name="Panbangred W."/>
            <person name="Bechthold A."/>
        </authorList>
    </citation>
    <scope>NUCLEOTIDE SEQUENCE [LARGE SCALE GENOMIC DNA]</scope>
    <source>
        <strain evidence="3 4">44EHW</strain>
    </source>
</reference>
<organism evidence="3 4">
    <name type="scientific">Actinokineospora bangkokensis</name>
    <dbReference type="NCBI Taxonomy" id="1193682"/>
    <lineage>
        <taxon>Bacteria</taxon>
        <taxon>Bacillati</taxon>
        <taxon>Actinomycetota</taxon>
        <taxon>Actinomycetes</taxon>
        <taxon>Pseudonocardiales</taxon>
        <taxon>Pseudonocardiaceae</taxon>
        <taxon>Actinokineospora</taxon>
    </lineage>
</organism>
<dbReference type="RefSeq" id="WP_075976235.1">
    <property type="nucleotide sequence ID" value="NZ_MKQR01000018.1"/>
</dbReference>
<keyword evidence="2 3" id="KW-0413">Isomerase</keyword>
<comment type="caution">
    <text evidence="3">The sequence shown here is derived from an EMBL/GenBank/DDBJ whole genome shotgun (WGS) entry which is preliminary data.</text>
</comment>
<dbReference type="PANTHER" id="PTHR43709:SF2">
    <property type="entry name" value="DUF453 DOMAIN PROTEIN (AFU_ORTHOLOGUE AFUA_6G00360)"/>
    <property type="match status" value="1"/>
</dbReference>
<sequence>MREIPATWMRGGTSKCWVFDREALAVPGRSLDEVLLRLYGSPDPRQVDGVGGATSTTSKAVVLSPGQRRGVDVEYTFAQVGITDGRVDWTSNCGNCSAVIGPHALRRGWVRPTGDRTEVRVRNTNTDQLIVIEVPTPGGRLVEEGEDRDPGVAQPGLGVRLWFVDPAGRTTGALLPTGHAVDVLHGVRVSLVDAGAPVVVVPAPALGLTGLEAPADLDADTDLLDRLERLRRAAAVRMGLASTPEAAARATPKLALVGPGVPGRSDAAVRMLSMGRTHPALAITGSVALTLAAGNTGTVVSDYTGIPEEVLRLDTPAGVVTTHPGTRDGLPAVAVRRTTRRLGDATLALPEAQGTGSRTATAA</sequence>
<evidence type="ECO:0000256" key="1">
    <source>
        <dbReference type="ARBA" id="ARBA00007673"/>
    </source>
</evidence>
<dbReference type="Proteomes" id="UP000186040">
    <property type="component" value="Unassembled WGS sequence"/>
</dbReference>
<accession>A0A1Q9LIJ5</accession>
<dbReference type="SUPFAM" id="SSF54506">
    <property type="entry name" value="Diaminopimelate epimerase-like"/>
    <property type="match status" value="2"/>
</dbReference>
<name>A0A1Q9LIJ5_9PSEU</name>
<proteinExistence type="inferred from homology"/>
<dbReference type="PANTHER" id="PTHR43709">
    <property type="entry name" value="ACONITATE ISOMERASE-RELATED"/>
    <property type="match status" value="1"/>
</dbReference>
<protein>
    <submittedName>
        <fullName evidence="3">Methylitaconate delta2-delta3-isomerase</fullName>
    </submittedName>
</protein>
<dbReference type="GO" id="GO:0016853">
    <property type="term" value="F:isomerase activity"/>
    <property type="evidence" value="ECO:0007669"/>
    <property type="project" value="UniProtKB-KW"/>
</dbReference>
<dbReference type="EMBL" id="MKQR01000018">
    <property type="protein sequence ID" value="OLR91830.1"/>
    <property type="molecule type" value="Genomic_DNA"/>
</dbReference>
<comment type="similarity">
    <text evidence="1">Belongs to the PrpF family.</text>
</comment>
<dbReference type="Gene3D" id="3.10.310.10">
    <property type="entry name" value="Diaminopimelate Epimerase, Chain A, domain 1"/>
    <property type="match status" value="2"/>
</dbReference>
<dbReference type="STRING" id="1193682.BJP25_23605"/>
<evidence type="ECO:0000313" key="4">
    <source>
        <dbReference type="Proteomes" id="UP000186040"/>
    </source>
</evidence>
<evidence type="ECO:0000256" key="2">
    <source>
        <dbReference type="ARBA" id="ARBA00023235"/>
    </source>
</evidence>
<dbReference type="AlphaFoldDB" id="A0A1Q9LIJ5"/>
<gene>
    <name evidence="3" type="ORF">BJP25_23605</name>
</gene>
<dbReference type="Pfam" id="PF04303">
    <property type="entry name" value="PrpF"/>
    <property type="match status" value="1"/>
</dbReference>